<keyword evidence="10" id="KW-1185">Reference proteome</keyword>
<comment type="catalytic activity">
    <reaction evidence="1">
        <text>ATP + protein L-histidine = ADP + protein N-phospho-L-histidine.</text>
        <dbReference type="EC" id="2.7.13.3"/>
    </reaction>
</comment>
<evidence type="ECO:0000256" key="2">
    <source>
        <dbReference type="ARBA" id="ARBA00012438"/>
    </source>
</evidence>
<dbReference type="Proteomes" id="UP001161390">
    <property type="component" value="Unassembled WGS sequence"/>
</dbReference>
<dbReference type="InterPro" id="IPR004358">
    <property type="entry name" value="Sig_transdc_His_kin-like_C"/>
</dbReference>
<evidence type="ECO:0000256" key="3">
    <source>
        <dbReference type="ARBA" id="ARBA00022553"/>
    </source>
</evidence>
<dbReference type="InterPro" id="IPR003661">
    <property type="entry name" value="HisK_dim/P_dom"/>
</dbReference>
<comment type="caution">
    <text evidence="9">The sequence shown here is derived from an EMBL/GenBank/DDBJ whole genome shotgun (WGS) entry which is preliminary data.</text>
</comment>
<evidence type="ECO:0000313" key="9">
    <source>
        <dbReference type="EMBL" id="GLQ20044.1"/>
    </source>
</evidence>
<sequence length="830" mass="91520">MRAWGRTKLGAGKQAVPLNVIDMNLAISAVSVALALAMGLILLVILGRINRSEKRWKGKAKDLDRQIGQYDGVFGAYPGLVLVWDEATVGRETDFGQPRVFGSPAALASMMRMSEPGGFGDTAMRVLSGLADLDLITDDPKRPTLRTLLGALRNEGEPFSTTILLPEGNIIEADGRVAGAQVVLWLQDASIRGEDERKAISRFETSRTMAEAEPVAFVEMMSRAPHPVWRLSSMRRINWANSAYIDAVGGRGLDDVLHRQLHLDATTQSEAMSVLETGSPKASVRPIVTASGKRMAMQIDLFPVSGGVAGMAMDASEAESLRQTLDRHVAAHDAWLGKTSEAVISFAPDQTLRSFNEAFTTLFKLDPVWLQTSPSHASLLDRLRETDQLPPQSDYRAWKKSELGLYTNWPTEVPEETWNLPNGNLYRVVRLRDAEGGISLMFSDMTDKMTLKSQLGTLINVQRATLDKLTEGIAVFSTDGRLRLHNSAFADLWHLEEDMLQDNPRFSDIIDLCFPLHHNAEFWDNLKARATDPNPEIRRHVDGEIITSDERILCWLSRPLPDGATLIAWDDVTASRKTERALVERAEALEEADRMKSEFVAHVSYQLRTPLTTIAGYSDFLQNGGAGELSDKQSEYVFAIQSASEDLAKAIDDILDIAAIEADKLDLELGDVDIFDLLDHSLDYVATKADDTRITLDLQCDTDIGIVRADETRMKQVVYNLLTNALRFTKPGGLIELGAERSAGGGVKIWVRDTGVGIPLEKQSAVFESFESSRGGVGLGLTLVQRIIDRHGGWVELDSVEDQGTHVTCYLPREANTEAAHPELFAVVES</sequence>
<dbReference type="InterPro" id="IPR035965">
    <property type="entry name" value="PAS-like_dom_sf"/>
</dbReference>
<dbReference type="InterPro" id="IPR005467">
    <property type="entry name" value="His_kinase_dom"/>
</dbReference>
<dbReference type="SMART" id="SM00387">
    <property type="entry name" value="HATPase_c"/>
    <property type="match status" value="1"/>
</dbReference>
<feature type="transmembrane region" description="Helical" evidence="7">
    <location>
        <begin position="25"/>
        <end position="47"/>
    </location>
</feature>
<feature type="domain" description="Histidine kinase" evidence="8">
    <location>
        <begin position="602"/>
        <end position="815"/>
    </location>
</feature>
<proteinExistence type="predicted"/>
<organism evidence="9 10">
    <name type="scientific">Algimonas porphyrae</name>
    <dbReference type="NCBI Taxonomy" id="1128113"/>
    <lineage>
        <taxon>Bacteria</taxon>
        <taxon>Pseudomonadati</taxon>
        <taxon>Pseudomonadota</taxon>
        <taxon>Alphaproteobacteria</taxon>
        <taxon>Maricaulales</taxon>
        <taxon>Robiginitomaculaceae</taxon>
        <taxon>Algimonas</taxon>
    </lineage>
</organism>
<evidence type="ECO:0000256" key="5">
    <source>
        <dbReference type="ARBA" id="ARBA00022777"/>
    </source>
</evidence>
<evidence type="ECO:0000256" key="6">
    <source>
        <dbReference type="ARBA" id="ARBA00023012"/>
    </source>
</evidence>
<dbReference type="Gene3D" id="3.30.450.20">
    <property type="entry name" value="PAS domain"/>
    <property type="match status" value="1"/>
</dbReference>
<dbReference type="PROSITE" id="PS50109">
    <property type="entry name" value="HIS_KIN"/>
    <property type="match status" value="1"/>
</dbReference>
<dbReference type="PRINTS" id="PR00344">
    <property type="entry name" value="BCTRLSENSOR"/>
</dbReference>
<keyword evidence="7" id="KW-0472">Membrane</keyword>
<dbReference type="Pfam" id="PF00512">
    <property type="entry name" value="HisKA"/>
    <property type="match status" value="1"/>
</dbReference>
<dbReference type="Pfam" id="PF12860">
    <property type="entry name" value="PAS_7"/>
    <property type="match status" value="1"/>
</dbReference>
<dbReference type="EMBL" id="BSNJ01000002">
    <property type="protein sequence ID" value="GLQ20044.1"/>
    <property type="molecule type" value="Genomic_DNA"/>
</dbReference>
<keyword evidence="7" id="KW-1133">Transmembrane helix</keyword>
<gene>
    <name evidence="9" type="primary">divL</name>
    <name evidence="9" type="ORF">GCM10007854_09990</name>
</gene>
<keyword evidence="7" id="KW-0812">Transmembrane</keyword>
<name>A0ABQ5UXL7_9PROT</name>
<reference evidence="9" key="1">
    <citation type="journal article" date="2014" name="Int. J. Syst. Evol. Microbiol.">
        <title>Complete genome of a new Firmicutes species belonging to the dominant human colonic microbiota ('Ruminococcus bicirculans') reveals two chromosomes and a selective capacity to utilize plant glucans.</title>
        <authorList>
            <consortium name="NISC Comparative Sequencing Program"/>
            <person name="Wegmann U."/>
            <person name="Louis P."/>
            <person name="Goesmann A."/>
            <person name="Henrissat B."/>
            <person name="Duncan S.H."/>
            <person name="Flint H.J."/>
        </authorList>
    </citation>
    <scope>NUCLEOTIDE SEQUENCE</scope>
    <source>
        <strain evidence="9">NBRC 108216</strain>
    </source>
</reference>
<dbReference type="SUPFAM" id="SSF55874">
    <property type="entry name" value="ATPase domain of HSP90 chaperone/DNA topoisomerase II/histidine kinase"/>
    <property type="match status" value="1"/>
</dbReference>
<dbReference type="PANTHER" id="PTHR43711:SF31">
    <property type="entry name" value="HISTIDINE KINASE"/>
    <property type="match status" value="1"/>
</dbReference>
<keyword evidence="6" id="KW-0902">Two-component regulatory system</keyword>
<dbReference type="SUPFAM" id="SSF55785">
    <property type="entry name" value="PYP-like sensor domain (PAS domain)"/>
    <property type="match status" value="1"/>
</dbReference>
<dbReference type="Gene3D" id="3.30.565.10">
    <property type="entry name" value="Histidine kinase-like ATPase, C-terminal domain"/>
    <property type="match status" value="1"/>
</dbReference>
<dbReference type="InterPro" id="IPR036890">
    <property type="entry name" value="HATPase_C_sf"/>
</dbReference>
<evidence type="ECO:0000313" key="10">
    <source>
        <dbReference type="Proteomes" id="UP001161390"/>
    </source>
</evidence>
<dbReference type="CDD" id="cd00075">
    <property type="entry name" value="HATPase"/>
    <property type="match status" value="1"/>
</dbReference>
<evidence type="ECO:0000256" key="7">
    <source>
        <dbReference type="SAM" id="Phobius"/>
    </source>
</evidence>
<evidence type="ECO:0000259" key="8">
    <source>
        <dbReference type="PROSITE" id="PS50109"/>
    </source>
</evidence>
<keyword evidence="4" id="KW-0808">Transferase</keyword>
<dbReference type="SUPFAM" id="SSF47384">
    <property type="entry name" value="Homodimeric domain of signal transducing histidine kinase"/>
    <property type="match status" value="1"/>
</dbReference>
<dbReference type="SMART" id="SM00388">
    <property type="entry name" value="HisKA"/>
    <property type="match status" value="1"/>
</dbReference>
<dbReference type="InterPro" id="IPR036097">
    <property type="entry name" value="HisK_dim/P_sf"/>
</dbReference>
<dbReference type="RefSeq" id="WP_284370247.1">
    <property type="nucleotide sequence ID" value="NZ_BSNJ01000002.1"/>
</dbReference>
<keyword evidence="3" id="KW-0597">Phosphoprotein</keyword>
<keyword evidence="5" id="KW-0418">Kinase</keyword>
<dbReference type="InterPro" id="IPR050736">
    <property type="entry name" value="Sensor_HK_Regulatory"/>
</dbReference>
<dbReference type="CDD" id="cd00082">
    <property type="entry name" value="HisKA"/>
    <property type="match status" value="1"/>
</dbReference>
<accession>A0ABQ5UXL7</accession>
<dbReference type="Pfam" id="PF02518">
    <property type="entry name" value="HATPase_c"/>
    <property type="match status" value="1"/>
</dbReference>
<reference evidence="9" key="2">
    <citation type="submission" date="2023-01" db="EMBL/GenBank/DDBJ databases">
        <title>Draft genome sequence of Algimonas porphyrae strain NBRC 108216.</title>
        <authorList>
            <person name="Sun Q."/>
            <person name="Mori K."/>
        </authorList>
    </citation>
    <scope>NUCLEOTIDE SEQUENCE</scope>
    <source>
        <strain evidence="9">NBRC 108216</strain>
    </source>
</reference>
<dbReference type="InterPro" id="IPR003594">
    <property type="entry name" value="HATPase_dom"/>
</dbReference>
<dbReference type="EC" id="2.7.13.3" evidence="2"/>
<protein>
    <recommendedName>
        <fullName evidence="2">histidine kinase</fullName>
        <ecNumber evidence="2">2.7.13.3</ecNumber>
    </recommendedName>
</protein>
<evidence type="ECO:0000256" key="1">
    <source>
        <dbReference type="ARBA" id="ARBA00000085"/>
    </source>
</evidence>
<dbReference type="Gene3D" id="1.10.287.130">
    <property type="match status" value="1"/>
</dbReference>
<dbReference type="PANTHER" id="PTHR43711">
    <property type="entry name" value="TWO-COMPONENT HISTIDINE KINASE"/>
    <property type="match status" value="1"/>
</dbReference>
<evidence type="ECO:0000256" key="4">
    <source>
        <dbReference type="ARBA" id="ARBA00022679"/>
    </source>
</evidence>